<dbReference type="EMBL" id="CP128986">
    <property type="protein sequence ID" value="WOC12187.1"/>
    <property type="molecule type" value="Genomic_DNA"/>
</dbReference>
<organism evidence="1">
    <name type="scientific">Gordonia sp. MP11Mi</name>
    <dbReference type="NCBI Taxonomy" id="3022769"/>
    <lineage>
        <taxon>Bacteria</taxon>
        <taxon>Bacillati</taxon>
        <taxon>Actinomycetota</taxon>
        <taxon>Actinomycetes</taxon>
        <taxon>Mycobacteriales</taxon>
        <taxon>Gordoniaceae</taxon>
        <taxon>Gordonia</taxon>
    </lineage>
</organism>
<gene>
    <name evidence="1" type="ORF">MP11Mi_12690</name>
</gene>
<reference evidence="1" key="1">
    <citation type="submission" date="2023-06" db="EMBL/GenBank/DDBJ databases">
        <title>Gordonia sp. nov. and Pseudochrobactrum sp. nov., two species isolated from the burying beetle Nicrophorus vespilloides.</title>
        <authorList>
            <person name="Poehlein A."/>
            <person name="Guzman J."/>
            <person name="Daniel R."/>
            <person name="Vilcinskas A."/>
        </authorList>
    </citation>
    <scope>NUCLEOTIDE SEQUENCE</scope>
    <source>
        <strain evidence="1">MP11Mi</strain>
    </source>
</reference>
<sequence>MGDGTNQSTVERHLMAGTYTPVTVDLDVDAERTDLLTLLRDQRALLKITARGLSDEQARTASTVSALTVGGLIKHVSRVERDITSQIIERDENAELDMEALGDAYDLRDDETLAGCLEQYEKSADEFDRLIAGIDSLDELIPQARAPWQPELTWWSVRKLVLHLLRETAHHSGHADIIRESLDGQTTMAALFEN</sequence>
<dbReference type="AlphaFoldDB" id="A0AA97CVY7"/>
<dbReference type="SUPFAM" id="SSF109854">
    <property type="entry name" value="DinB/YfiT-like putative metalloenzymes"/>
    <property type="match status" value="1"/>
</dbReference>
<accession>A0AA97CVY7</accession>
<protein>
    <recommendedName>
        <fullName evidence="2">DUF664 domain-containing protein</fullName>
    </recommendedName>
</protein>
<dbReference type="Pfam" id="PF04978">
    <property type="entry name" value="MST"/>
    <property type="match status" value="1"/>
</dbReference>
<proteinExistence type="predicted"/>
<dbReference type="InterPro" id="IPR007061">
    <property type="entry name" value="MST-like"/>
</dbReference>
<evidence type="ECO:0000313" key="1">
    <source>
        <dbReference type="EMBL" id="WOC12187.1"/>
    </source>
</evidence>
<name>A0AA97CVY7_9ACTN</name>
<evidence type="ECO:0008006" key="2">
    <source>
        <dbReference type="Google" id="ProtNLM"/>
    </source>
</evidence>
<dbReference type="InterPro" id="IPR034660">
    <property type="entry name" value="DinB/YfiT-like"/>
</dbReference>
<dbReference type="Gene3D" id="1.20.120.450">
    <property type="entry name" value="dinb family like domain"/>
    <property type="match status" value="1"/>
</dbReference>